<evidence type="ECO:0000313" key="3">
    <source>
        <dbReference type="EMBL" id="OZI68014.1"/>
    </source>
</evidence>
<dbReference type="AlphaFoldDB" id="A0A261RV16"/>
<dbReference type="OrthoDB" id="8656789at2"/>
<dbReference type="RefSeq" id="WP_094828845.1">
    <property type="nucleotide sequence ID" value="NZ_NEVL01000006.1"/>
</dbReference>
<evidence type="ECO:0000313" key="2">
    <source>
        <dbReference type="EMBL" id="OZI28919.1"/>
    </source>
</evidence>
<dbReference type="EMBL" id="NEVL01000006">
    <property type="protein sequence ID" value="OZI28919.1"/>
    <property type="molecule type" value="Genomic_DNA"/>
</dbReference>
<evidence type="ECO:0000256" key="1">
    <source>
        <dbReference type="SAM" id="SignalP"/>
    </source>
</evidence>
<protein>
    <recommendedName>
        <fullName evidence="6">Lipoprotein</fullName>
    </recommendedName>
</protein>
<evidence type="ECO:0000313" key="4">
    <source>
        <dbReference type="Proteomes" id="UP000216354"/>
    </source>
</evidence>
<gene>
    <name evidence="3" type="ORF">CAL27_00655</name>
    <name evidence="2" type="ORF">CEG14_23640</name>
</gene>
<comment type="caution">
    <text evidence="2">The sequence shown here is derived from an EMBL/GenBank/DDBJ whole genome shotgun (WGS) entry which is preliminary data.</text>
</comment>
<proteinExistence type="predicted"/>
<dbReference type="PROSITE" id="PS51257">
    <property type="entry name" value="PROKAR_LIPOPROTEIN"/>
    <property type="match status" value="1"/>
</dbReference>
<evidence type="ECO:0008006" key="6">
    <source>
        <dbReference type="Google" id="ProtNLM"/>
    </source>
</evidence>
<reference evidence="3 4" key="2">
    <citation type="submission" date="2017-05" db="EMBL/GenBank/DDBJ databases">
        <title>Complete and WGS of Bordetella genogroups.</title>
        <authorList>
            <person name="Spilker T."/>
            <person name="Lipuma J."/>
        </authorList>
    </citation>
    <scope>NUCLEOTIDE SEQUENCE [LARGE SCALE GENOMIC DNA]</scope>
    <source>
        <strain evidence="3 4">AU9795</strain>
    </source>
</reference>
<accession>A0A261RV16</accession>
<keyword evidence="4" id="KW-1185">Reference proteome</keyword>
<sequence length="131" mass="14697">MKKLLVAILPCLLLTACLNTNRQIKLVPSPLGTYQVQVRECQVRGSLTRDIRYEVFVTRAGADEQCYSAKEPVLATFLSPSPVEKLTLTWVSDTELRVGHPAPSYWPPQMERDRKKGVTVTFEPAQPVGKQ</sequence>
<evidence type="ECO:0000313" key="5">
    <source>
        <dbReference type="Proteomes" id="UP000217005"/>
    </source>
</evidence>
<organism evidence="2 5">
    <name type="scientific">Bordetella genomosp. 1</name>
    <dbReference type="NCBI Taxonomy" id="1395607"/>
    <lineage>
        <taxon>Bacteria</taxon>
        <taxon>Pseudomonadati</taxon>
        <taxon>Pseudomonadota</taxon>
        <taxon>Betaproteobacteria</taxon>
        <taxon>Burkholderiales</taxon>
        <taxon>Alcaligenaceae</taxon>
        <taxon>Bordetella</taxon>
    </lineage>
</organism>
<dbReference type="Proteomes" id="UP000217005">
    <property type="component" value="Unassembled WGS sequence"/>
</dbReference>
<name>A0A261RV16_9BORD</name>
<feature type="chain" id="PRO_5012107976" description="Lipoprotein" evidence="1">
    <location>
        <begin position="23"/>
        <end position="131"/>
    </location>
</feature>
<feature type="signal peptide" evidence="1">
    <location>
        <begin position="1"/>
        <end position="22"/>
    </location>
</feature>
<dbReference type="Proteomes" id="UP000216354">
    <property type="component" value="Unassembled WGS sequence"/>
</dbReference>
<dbReference type="EMBL" id="NEVR01000001">
    <property type="protein sequence ID" value="OZI68014.1"/>
    <property type="molecule type" value="Genomic_DNA"/>
</dbReference>
<keyword evidence="1" id="KW-0732">Signal</keyword>
<reference evidence="2 5" key="1">
    <citation type="submission" date="2017-05" db="EMBL/GenBank/DDBJ databases">
        <title>Complete and WGS of Bordetella genogroups.</title>
        <authorList>
            <person name="Spilker T."/>
            <person name="LiPuma J."/>
        </authorList>
    </citation>
    <scope>NUCLEOTIDE SEQUENCE [LARGE SCALE GENOMIC DNA]</scope>
    <source>
        <strain evidence="2 5">AU17610</strain>
    </source>
</reference>